<keyword evidence="3" id="KW-1185">Reference proteome</keyword>
<gene>
    <name evidence="2" type="ORF">AMTR_s00027p00173850</name>
</gene>
<feature type="compositionally biased region" description="Gly residues" evidence="1">
    <location>
        <begin position="36"/>
        <end position="45"/>
    </location>
</feature>
<accession>W1PSE0</accession>
<proteinExistence type="predicted"/>
<dbReference type="AlphaFoldDB" id="W1PSE0"/>
<feature type="region of interest" description="Disordered" evidence="1">
    <location>
        <begin position="1"/>
        <end position="45"/>
    </location>
</feature>
<dbReference type="Gramene" id="ERN10749">
    <property type="protein sequence ID" value="ERN10749"/>
    <property type="gene ID" value="AMTR_s00027p00173850"/>
</dbReference>
<feature type="compositionally biased region" description="Basic and acidic residues" evidence="1">
    <location>
        <begin position="22"/>
        <end position="35"/>
    </location>
</feature>
<feature type="compositionally biased region" description="Basic and acidic residues" evidence="1">
    <location>
        <begin position="1"/>
        <end position="13"/>
    </location>
</feature>
<evidence type="ECO:0000313" key="2">
    <source>
        <dbReference type="EMBL" id="ERN10749.1"/>
    </source>
</evidence>
<evidence type="ECO:0000313" key="3">
    <source>
        <dbReference type="Proteomes" id="UP000017836"/>
    </source>
</evidence>
<organism evidence="2 3">
    <name type="scientific">Amborella trichopoda</name>
    <dbReference type="NCBI Taxonomy" id="13333"/>
    <lineage>
        <taxon>Eukaryota</taxon>
        <taxon>Viridiplantae</taxon>
        <taxon>Streptophyta</taxon>
        <taxon>Embryophyta</taxon>
        <taxon>Tracheophyta</taxon>
        <taxon>Spermatophyta</taxon>
        <taxon>Magnoliopsida</taxon>
        <taxon>Amborellales</taxon>
        <taxon>Amborellaceae</taxon>
        <taxon>Amborella</taxon>
    </lineage>
</organism>
<evidence type="ECO:0000256" key="1">
    <source>
        <dbReference type="SAM" id="MobiDB-lite"/>
    </source>
</evidence>
<dbReference type="EMBL" id="KI392798">
    <property type="protein sequence ID" value="ERN10749.1"/>
    <property type="molecule type" value="Genomic_DNA"/>
</dbReference>
<dbReference type="HOGENOM" id="CLU_1715690_0_0_1"/>
<name>W1PSE0_AMBTC</name>
<sequence length="153" mass="17810">MANGRERATKREQQQVNAGSEEVEKRGARVEEKAELGGGDRGLSGGARFGAWLQIDEEEDWGVRLQATRNGWPGHRRWQLDRKVRGQQRWRSEGARWVQSRGEVAVNRYLVCESRESRRWPLRSPLNSDGEKGRWWLEEETNTLLQVVGVERW</sequence>
<dbReference type="Proteomes" id="UP000017836">
    <property type="component" value="Unassembled WGS sequence"/>
</dbReference>
<protein>
    <submittedName>
        <fullName evidence="2">Uncharacterized protein</fullName>
    </submittedName>
</protein>
<reference evidence="3" key="1">
    <citation type="journal article" date="2013" name="Science">
        <title>The Amborella genome and the evolution of flowering plants.</title>
        <authorList>
            <consortium name="Amborella Genome Project"/>
        </authorList>
    </citation>
    <scope>NUCLEOTIDE SEQUENCE [LARGE SCALE GENOMIC DNA]</scope>
</reference>